<proteinExistence type="predicted"/>
<reference evidence="1 2" key="1">
    <citation type="submission" date="2019-10" db="EMBL/GenBank/DDBJ databases">
        <title>Evaluation of single-gene subtyping targets for Pseudomonas.</title>
        <authorList>
            <person name="Reichler S.J."/>
            <person name="Orsi R.H."/>
            <person name="Wiedmann M."/>
            <person name="Martin N.H."/>
            <person name="Murphy S.I."/>
        </authorList>
    </citation>
    <scope>NUCLEOTIDE SEQUENCE [LARGE SCALE GENOMIC DNA]</scope>
    <source>
        <strain evidence="1 2">FSL R10-1876</strain>
    </source>
</reference>
<name>A0A6I1WMX6_9PSED</name>
<comment type="caution">
    <text evidence="1">The sequence shown here is derived from an EMBL/GenBank/DDBJ whole genome shotgun (WGS) entry which is preliminary data.</text>
</comment>
<accession>A0A6I1WMX6</accession>
<dbReference type="AlphaFoldDB" id="A0A6I1WMX6"/>
<organism evidence="1 2">
    <name type="scientific">Pseudomonas helleri</name>
    <dbReference type="NCBI Taxonomy" id="1608996"/>
    <lineage>
        <taxon>Bacteria</taxon>
        <taxon>Pseudomonadati</taxon>
        <taxon>Pseudomonadota</taxon>
        <taxon>Gammaproteobacteria</taxon>
        <taxon>Pseudomonadales</taxon>
        <taxon>Pseudomonadaceae</taxon>
        <taxon>Pseudomonas</taxon>
    </lineage>
</organism>
<sequence length="182" mass="20550">MINTVDLESGLVSTDMTVRDGIQAVAGIFVNVYTPSKWVFKENFRESYAGQQFFANDITRHQYRLVSKAMGFFGKLPSMIIRFDVQNYRTLKETSGLENHHAQMHRVFLGNTPNGKSTARILKDFGLRATGVERKNEHGLQNFYISVVPDFFNPTLAWKSAVKRTIASRKPNGGNSSRVGRS</sequence>
<evidence type="ECO:0000313" key="1">
    <source>
        <dbReference type="EMBL" id="MQU44891.1"/>
    </source>
</evidence>
<protein>
    <submittedName>
        <fullName evidence="1">Uncharacterized protein</fullName>
    </submittedName>
</protein>
<gene>
    <name evidence="1" type="ORF">GHO28_20600</name>
</gene>
<evidence type="ECO:0000313" key="2">
    <source>
        <dbReference type="Proteomes" id="UP000466863"/>
    </source>
</evidence>
<dbReference type="RefSeq" id="WP_153357006.1">
    <property type="nucleotide sequence ID" value="NZ_WIVV01000121.1"/>
</dbReference>
<dbReference type="EMBL" id="WIVV01000121">
    <property type="protein sequence ID" value="MQU44891.1"/>
    <property type="molecule type" value="Genomic_DNA"/>
</dbReference>
<dbReference type="Proteomes" id="UP000466863">
    <property type="component" value="Unassembled WGS sequence"/>
</dbReference>